<comment type="caution">
    <text evidence="2">The sequence shown here is derived from an EMBL/GenBank/DDBJ whole genome shotgun (WGS) entry which is preliminary data.</text>
</comment>
<proteinExistence type="predicted"/>
<sequence>MNIDNWTSKLNENTNSILNLLKDSSEEECSFKTKGSWCILEILEHLERTDLAILKFLSSPSNKKNETSEKFGDSKMSHVVYDKKDIKNPSPEIVKPLGKYKTLSEAIEGLIQSRNAIKQAIKNNKLHLDFEMYLHPVFGYITGNDWLYFLYHHSRRHLDQIIKTQNQYLHGIS</sequence>
<feature type="domain" description="DinB-like" evidence="1">
    <location>
        <begin position="11"/>
        <end position="161"/>
    </location>
</feature>
<name>A0AAE3XJ58_9BACT</name>
<organism evidence="2 3">
    <name type="scientific">Aureibacter tunicatorum</name>
    <dbReference type="NCBI Taxonomy" id="866807"/>
    <lineage>
        <taxon>Bacteria</taxon>
        <taxon>Pseudomonadati</taxon>
        <taxon>Bacteroidota</taxon>
        <taxon>Cytophagia</taxon>
        <taxon>Cytophagales</taxon>
        <taxon>Persicobacteraceae</taxon>
        <taxon>Aureibacter</taxon>
    </lineage>
</organism>
<evidence type="ECO:0000313" key="3">
    <source>
        <dbReference type="Proteomes" id="UP001185092"/>
    </source>
</evidence>
<accession>A0AAE3XJ58</accession>
<dbReference type="InterPro" id="IPR034660">
    <property type="entry name" value="DinB/YfiT-like"/>
</dbReference>
<dbReference type="InterPro" id="IPR024775">
    <property type="entry name" value="DinB-like"/>
</dbReference>
<dbReference type="EMBL" id="JAVDQD010000002">
    <property type="protein sequence ID" value="MDR6238716.1"/>
    <property type="molecule type" value="Genomic_DNA"/>
</dbReference>
<dbReference type="Pfam" id="PF12867">
    <property type="entry name" value="DinB_2"/>
    <property type="match status" value="1"/>
</dbReference>
<dbReference type="Proteomes" id="UP001185092">
    <property type="component" value="Unassembled WGS sequence"/>
</dbReference>
<evidence type="ECO:0000313" key="2">
    <source>
        <dbReference type="EMBL" id="MDR6238716.1"/>
    </source>
</evidence>
<reference evidence="2" key="1">
    <citation type="submission" date="2023-07" db="EMBL/GenBank/DDBJ databases">
        <title>Genomic Encyclopedia of Type Strains, Phase IV (KMG-IV): sequencing the most valuable type-strain genomes for metagenomic binning, comparative biology and taxonomic classification.</title>
        <authorList>
            <person name="Goeker M."/>
        </authorList>
    </citation>
    <scope>NUCLEOTIDE SEQUENCE</scope>
    <source>
        <strain evidence="2">DSM 26174</strain>
    </source>
</reference>
<dbReference type="SUPFAM" id="SSF109854">
    <property type="entry name" value="DinB/YfiT-like putative metalloenzymes"/>
    <property type="match status" value="1"/>
</dbReference>
<dbReference type="AlphaFoldDB" id="A0AAE3XJ58"/>
<evidence type="ECO:0000259" key="1">
    <source>
        <dbReference type="Pfam" id="PF12867"/>
    </source>
</evidence>
<dbReference type="RefSeq" id="WP_309938222.1">
    <property type="nucleotide sequence ID" value="NZ_AP025305.1"/>
</dbReference>
<protein>
    <recommendedName>
        <fullName evidence="1">DinB-like domain-containing protein</fullName>
    </recommendedName>
</protein>
<dbReference type="Gene3D" id="1.20.120.450">
    <property type="entry name" value="dinb family like domain"/>
    <property type="match status" value="1"/>
</dbReference>
<keyword evidence="3" id="KW-1185">Reference proteome</keyword>
<gene>
    <name evidence="2" type="ORF">HNQ88_001753</name>
</gene>